<dbReference type="Pfam" id="PF00496">
    <property type="entry name" value="SBP_bac_5"/>
    <property type="match status" value="1"/>
</dbReference>
<dbReference type="RefSeq" id="WP_153421403.1">
    <property type="nucleotide sequence ID" value="NZ_WFLM01000005.1"/>
</dbReference>
<dbReference type="GO" id="GO:1904680">
    <property type="term" value="F:peptide transmembrane transporter activity"/>
    <property type="evidence" value="ECO:0007669"/>
    <property type="project" value="TreeGrafter"/>
</dbReference>
<keyword evidence="4" id="KW-0812">Transmembrane</keyword>
<feature type="transmembrane region" description="Helical" evidence="4">
    <location>
        <begin position="12"/>
        <end position="28"/>
    </location>
</feature>
<accession>A0A6N6VPV5</accession>
<evidence type="ECO:0000313" key="6">
    <source>
        <dbReference type="EMBL" id="KAB8036986.1"/>
    </source>
</evidence>
<keyword evidence="4" id="KW-0472">Membrane</keyword>
<evidence type="ECO:0000259" key="5">
    <source>
        <dbReference type="Pfam" id="PF00496"/>
    </source>
</evidence>
<dbReference type="InterPro" id="IPR000914">
    <property type="entry name" value="SBP_5_dom"/>
</dbReference>
<organism evidence="6 7">
    <name type="scientific">Silvanigrella paludirubra</name>
    <dbReference type="NCBI Taxonomy" id="2499159"/>
    <lineage>
        <taxon>Bacteria</taxon>
        <taxon>Pseudomonadati</taxon>
        <taxon>Bdellovibrionota</taxon>
        <taxon>Oligoflexia</taxon>
        <taxon>Silvanigrellales</taxon>
        <taxon>Silvanigrellaceae</taxon>
        <taxon>Silvanigrella</taxon>
    </lineage>
</organism>
<sequence length="546" mass="63027">MNLNFIKNRKLLIGPIIGIGAFLTYIYINPNINNLKANEYPDSYSDNATLTINMAEIPQVPWNTEKAAVHVAETFTAAVHGSLAPIHGHGSNDNSNQNTLLENFSCIEELTCQAKLKKGIYFHNNREVNAYDIEFSLTKQLIAQKGANYAEAILDDIVGINNVNRENIKIVKEGNNEYPSGAVEGIVVKNKYLIEFKLKRKNDYFFYRISDGKIPIVPIEEFEPNYVDWKKYPVGFGKYKVTDADLEKYVFHLEKADLNEKIPKKIELMFSSDKVGDIKMLLGGPNRGNEEYEHRLVFSNVYSNGGFLYNYQTELGQNENFRKAISVALDRNKIARASFFNELTPEDQLIPNSAYFKEFRANRPIQQQNIAEAKRLLNLVPHHLWKNKIFQVPTYWEDVVEINTLPYITEIKSQLAEIGIHTNFLNTNINYEKFKDNDPYVLWFTGFGFANSDPIKNFAYFRKGSYFKNEHPYDPEYEELYQKSASDLSLDPLATQILSEYFTQKNIMTVILNQRMSLSYDPRKVISLGSQYNGIRFAIWEIKIRN</sequence>
<keyword evidence="3" id="KW-0732">Signal</keyword>
<reference evidence="6 7" key="1">
    <citation type="submission" date="2019-10" db="EMBL/GenBank/DDBJ databases">
        <title>New species of Slilvanegrellaceae.</title>
        <authorList>
            <person name="Pitt A."/>
            <person name="Hahn M.W."/>
        </authorList>
    </citation>
    <scope>NUCLEOTIDE SEQUENCE [LARGE SCALE GENOMIC DNA]</scope>
    <source>
        <strain evidence="6 7">SP-Ram-0.45-NSY-1</strain>
    </source>
</reference>
<dbReference type="InterPro" id="IPR039424">
    <property type="entry name" value="SBP_5"/>
</dbReference>
<evidence type="ECO:0000256" key="3">
    <source>
        <dbReference type="ARBA" id="ARBA00022729"/>
    </source>
</evidence>
<evidence type="ECO:0000256" key="2">
    <source>
        <dbReference type="ARBA" id="ARBA00022448"/>
    </source>
</evidence>
<evidence type="ECO:0000313" key="7">
    <source>
        <dbReference type="Proteomes" id="UP000437748"/>
    </source>
</evidence>
<evidence type="ECO:0000256" key="4">
    <source>
        <dbReference type="SAM" id="Phobius"/>
    </source>
</evidence>
<comment type="caution">
    <text evidence="6">The sequence shown here is derived from an EMBL/GenBank/DDBJ whole genome shotgun (WGS) entry which is preliminary data.</text>
</comment>
<dbReference type="Gene3D" id="3.40.190.10">
    <property type="entry name" value="Periplasmic binding protein-like II"/>
    <property type="match status" value="1"/>
</dbReference>
<dbReference type="SUPFAM" id="SSF53850">
    <property type="entry name" value="Periplasmic binding protein-like II"/>
    <property type="match status" value="1"/>
</dbReference>
<dbReference type="OrthoDB" id="9801912at2"/>
<dbReference type="PANTHER" id="PTHR30290:SF9">
    <property type="entry name" value="OLIGOPEPTIDE-BINDING PROTEIN APPA"/>
    <property type="match status" value="1"/>
</dbReference>
<protein>
    <recommendedName>
        <fullName evidence="5">Solute-binding protein family 5 domain-containing protein</fullName>
    </recommendedName>
</protein>
<keyword evidence="7" id="KW-1185">Reference proteome</keyword>
<keyword evidence="2" id="KW-0813">Transport</keyword>
<dbReference type="EMBL" id="WFLM01000005">
    <property type="protein sequence ID" value="KAB8036986.1"/>
    <property type="molecule type" value="Genomic_DNA"/>
</dbReference>
<name>A0A6N6VPV5_9BACT</name>
<feature type="domain" description="Solute-binding protein family 5" evidence="5">
    <location>
        <begin position="110"/>
        <end position="465"/>
    </location>
</feature>
<proteinExistence type="inferred from homology"/>
<dbReference type="PANTHER" id="PTHR30290">
    <property type="entry name" value="PERIPLASMIC BINDING COMPONENT OF ABC TRANSPORTER"/>
    <property type="match status" value="1"/>
</dbReference>
<dbReference type="AlphaFoldDB" id="A0A6N6VPV5"/>
<dbReference type="Gene3D" id="3.10.105.10">
    <property type="entry name" value="Dipeptide-binding Protein, Domain 3"/>
    <property type="match status" value="1"/>
</dbReference>
<evidence type="ECO:0000256" key="1">
    <source>
        <dbReference type="ARBA" id="ARBA00005695"/>
    </source>
</evidence>
<keyword evidence="4" id="KW-1133">Transmembrane helix</keyword>
<dbReference type="GO" id="GO:0015833">
    <property type="term" value="P:peptide transport"/>
    <property type="evidence" value="ECO:0007669"/>
    <property type="project" value="TreeGrafter"/>
</dbReference>
<gene>
    <name evidence="6" type="ORF">GCL60_14200</name>
</gene>
<dbReference type="Proteomes" id="UP000437748">
    <property type="component" value="Unassembled WGS sequence"/>
</dbReference>
<comment type="similarity">
    <text evidence="1">Belongs to the bacterial solute-binding protein 5 family.</text>
</comment>